<sequence length="69" mass="8219">MFISSAWLKFRRGRTIQLWLTNFIKALKRKNKKVGYNFTLFSKTGCKVIFYVKINIIVKKASLFLEKDK</sequence>
<dbReference type="Proteomes" id="UP000198337">
    <property type="component" value="Unassembled WGS sequence"/>
</dbReference>
<evidence type="ECO:0000313" key="1">
    <source>
        <dbReference type="EMBL" id="SNR40826.1"/>
    </source>
</evidence>
<keyword evidence="2" id="KW-1185">Reference proteome</keyword>
<accession>A0ABY1SF85</accession>
<comment type="caution">
    <text evidence="1">The sequence shown here is derived from an EMBL/GenBank/DDBJ whole genome shotgun (WGS) entry which is preliminary data.</text>
</comment>
<protein>
    <submittedName>
        <fullName evidence="1">Uncharacterized protein</fullName>
    </submittedName>
</protein>
<reference evidence="1 2" key="1">
    <citation type="submission" date="2017-06" db="EMBL/GenBank/DDBJ databases">
        <authorList>
            <person name="Varghese N."/>
            <person name="Submissions S."/>
        </authorList>
    </citation>
    <scope>NUCLEOTIDE SEQUENCE [LARGE SCALE GENOMIC DNA]</scope>
    <source>
        <strain evidence="1 2">DSM 19840</strain>
    </source>
</reference>
<name>A0ABY1SF85_9FLAO</name>
<proteinExistence type="predicted"/>
<evidence type="ECO:0000313" key="2">
    <source>
        <dbReference type="Proteomes" id="UP000198337"/>
    </source>
</evidence>
<dbReference type="EMBL" id="FZNV01000002">
    <property type="protein sequence ID" value="SNR40826.1"/>
    <property type="molecule type" value="Genomic_DNA"/>
</dbReference>
<gene>
    <name evidence="1" type="ORF">SAMN04488009_1460</name>
</gene>
<organism evidence="1 2">
    <name type="scientific">Maribacter sedimenticola</name>
    <dbReference type="NCBI Taxonomy" id="228956"/>
    <lineage>
        <taxon>Bacteria</taxon>
        <taxon>Pseudomonadati</taxon>
        <taxon>Bacteroidota</taxon>
        <taxon>Flavobacteriia</taxon>
        <taxon>Flavobacteriales</taxon>
        <taxon>Flavobacteriaceae</taxon>
        <taxon>Maribacter</taxon>
    </lineage>
</organism>